<reference evidence="2" key="1">
    <citation type="journal article" date="2019" name="Int. J. Syst. Evol. Microbiol.">
        <title>The Global Catalogue of Microorganisms (GCM) 10K type strain sequencing project: providing services to taxonomists for standard genome sequencing and annotation.</title>
        <authorList>
            <consortium name="The Broad Institute Genomics Platform"/>
            <consortium name="The Broad Institute Genome Sequencing Center for Infectious Disease"/>
            <person name="Wu L."/>
            <person name="Ma J."/>
        </authorList>
    </citation>
    <scope>NUCLEOTIDE SEQUENCE [LARGE SCALE GENOMIC DNA]</scope>
    <source>
        <strain evidence="2">CCUG 56401</strain>
    </source>
</reference>
<dbReference type="PIRSF" id="PIRSF028451">
    <property type="entry name" value="UCP028451"/>
    <property type="match status" value="1"/>
</dbReference>
<dbReference type="NCBIfam" id="TIGR02453">
    <property type="entry name" value="TIGR02453 family protein"/>
    <property type="match status" value="1"/>
</dbReference>
<accession>A0ABW3G0Q8</accession>
<sequence length="219" mass="25276">MRFEGFGDGAVEFFEGLQADNSKAYWADNLALYREHVRGPMEALLAELEPEFAAGFGKGKVFRPHRDVRFSRDKSPYKTHCGAVVEQGRGGGAYYVEVSADGLLVAGGCFHTEPDQLARWRTAVDTEVHGERLRRLLDSLRGWEIAGETLKSRPRGYPADHPRLDLLRHRTLYAFRRWEPDDALHDRSCLQRVRRAWREVRELNQWCADHVGVSERRRR</sequence>
<protein>
    <submittedName>
        <fullName evidence="1">DUF2461 domain-containing protein</fullName>
    </submittedName>
</protein>
<dbReference type="PANTHER" id="PTHR36452:SF1">
    <property type="entry name" value="DUF2461 DOMAIN-CONTAINING PROTEIN"/>
    <property type="match status" value="1"/>
</dbReference>
<dbReference type="EMBL" id="JBHTIW010000050">
    <property type="protein sequence ID" value="MFD0923965.1"/>
    <property type="molecule type" value="Genomic_DNA"/>
</dbReference>
<gene>
    <name evidence="1" type="ORF">ACFQ16_29825</name>
</gene>
<dbReference type="Proteomes" id="UP001597018">
    <property type="component" value="Unassembled WGS sequence"/>
</dbReference>
<dbReference type="RefSeq" id="WP_263248776.1">
    <property type="nucleotide sequence ID" value="NZ_BAABLT010000004.1"/>
</dbReference>
<dbReference type="InterPro" id="IPR012808">
    <property type="entry name" value="CHP02453"/>
</dbReference>
<dbReference type="Pfam" id="PF09365">
    <property type="entry name" value="DUF2461"/>
    <property type="match status" value="1"/>
</dbReference>
<dbReference type="PANTHER" id="PTHR36452">
    <property type="entry name" value="CHROMOSOME 12, WHOLE GENOME SHOTGUN SEQUENCE"/>
    <property type="match status" value="1"/>
</dbReference>
<proteinExistence type="predicted"/>
<dbReference type="InterPro" id="IPR015996">
    <property type="entry name" value="UCP028451"/>
</dbReference>
<name>A0ABW3G0Q8_9PSEU</name>
<evidence type="ECO:0000313" key="2">
    <source>
        <dbReference type="Proteomes" id="UP001597018"/>
    </source>
</evidence>
<comment type="caution">
    <text evidence="1">The sequence shown here is derived from an EMBL/GenBank/DDBJ whole genome shotgun (WGS) entry which is preliminary data.</text>
</comment>
<keyword evidence="2" id="KW-1185">Reference proteome</keyword>
<evidence type="ECO:0000313" key="1">
    <source>
        <dbReference type="EMBL" id="MFD0923965.1"/>
    </source>
</evidence>
<organism evidence="1 2">
    <name type="scientific">Saccharopolyspora rosea</name>
    <dbReference type="NCBI Taxonomy" id="524884"/>
    <lineage>
        <taxon>Bacteria</taxon>
        <taxon>Bacillati</taxon>
        <taxon>Actinomycetota</taxon>
        <taxon>Actinomycetes</taxon>
        <taxon>Pseudonocardiales</taxon>
        <taxon>Pseudonocardiaceae</taxon>
        <taxon>Saccharopolyspora</taxon>
    </lineage>
</organism>